<dbReference type="VEuPathDB" id="VectorBase:RPRC000602"/>
<feature type="compositionally biased region" description="Basic and acidic residues" evidence="1">
    <location>
        <begin position="216"/>
        <end position="231"/>
    </location>
</feature>
<name>T1H9A0_RHOPR</name>
<feature type="region of interest" description="Disordered" evidence="1">
    <location>
        <begin position="1171"/>
        <end position="1241"/>
    </location>
</feature>
<feature type="region of interest" description="Disordered" evidence="1">
    <location>
        <begin position="1"/>
        <end position="94"/>
    </location>
</feature>
<feature type="region of interest" description="Disordered" evidence="1">
    <location>
        <begin position="138"/>
        <end position="164"/>
    </location>
</feature>
<feature type="compositionally biased region" description="Basic residues" evidence="1">
    <location>
        <begin position="41"/>
        <end position="59"/>
    </location>
</feature>
<sequence length="1324" mass="148575">MTAVRLPKPSNGLPASKEMDDIDPGAQINLNSVEPDSEKGARHRKKKKKHRDDRKRKRSLSWSTESSECSNVSKRKKKKKKHRRNKSPPSPRVNPIFLWVKQDNTKIVEVLCEDYDKRNRIKLTKTALGWRAIPRTERLSRQSSDSLVNSQSSHDTKDNYESDESLTTFEHSEGSVCHDVDKNVGQNDAQDLDADVTSNTNGVVHEPETSGNNRAELIKLPEEAGNQREESVASCENNDTPEEKDEHTNRNKISNEIEDVDNLSHNNGDSELTFNVHQEVTDPEELPNVEETDFKSNDIPDNFEDCNFSDSSSIPPENGHDSVENNSPLQAVDNLKYNTETKAATNQQQTVTVPEIDVYEFRDDDEEEENTVNKDSYYMPTERAMYELILGEQNRGETDFINEEGDKEFDEQRSLPNFRECENSQQHVQEEIPQHSEDPQCERDNNLGNNEAEITDKLSVLNEDIMEQNETKNEVIQECNNEENVNNFQEDNAYQEDIISEKEPVDIPELTSTDHQNSEIVENIENSDSIKEVSEESSVKVEPQDSEVVPEVTLNETNQGEDCKLALDKCCEGGAAAGEAGLDENHNNEMDNEPVRHNNCLLDEGSNFCGEVDECVEKTLGDLIGELEERAMNRASRMSGNNPDSDHAKDEHLNDNGFLGPNCTDLMDELEEMCHGIMNERLKNFDAGSKSDLSDIYNYVPTSVEEEQEDEEEVADNSVNEIKPTICEATIKDDKIVDNVVETKAESPINLVMQEKVTDEMLKLKSDSTQLKNCELESLDLLWRLPEGTTIHHSKVPLSSEEVRPAHLQSAKGNPLLNIPKPNSYKTYVPEQIEPLNLGKPKPKEEPIKDKKPLYIPPKVHKTEDVASINIKHNQHKHVKTDKHSNDNSSKLLELLTSEEKVDPLAQLKEVLSDPDLAVPDPLLVPRERLSALIANPAKEIPRLLAQKQEIKYPKFDTDLLVVSLTHLQMMLQTTGKDEDMRFYQQHAQMLQSQLNTGKECSLDPATASMINQMLWLPYLEQLQLARTTNPQELLAMLNNVVAYPPYPQWTQQGYEYAQQQQMLSLWQDMMQKPNLSAPPSLSKSYNDLYKSSSQSGVLPGYGQVRPNKAPPAQLGSTAAGAASRSSYNSRPADISYSSSRRQSKSSRHHHHHHNNGINNYVQRQQSWPMSQCNLMPPTNDPSHRLPQTSTGSSHYATHSSSTSSRISSHPSMISGGAGSGVGGGGGASSTISTSSSSGIIPGKHHNIHDVAMVSTASSTTTTSASSLPKLKVRDFGIDPSRRPNNLLKFGEPHFAHHPGAKFHDANHSNLWHPLFSSLKRFLY</sequence>
<organism evidence="2 3">
    <name type="scientific">Rhodnius prolixus</name>
    <name type="common">Triatomid bug</name>
    <dbReference type="NCBI Taxonomy" id="13249"/>
    <lineage>
        <taxon>Eukaryota</taxon>
        <taxon>Metazoa</taxon>
        <taxon>Ecdysozoa</taxon>
        <taxon>Arthropoda</taxon>
        <taxon>Hexapoda</taxon>
        <taxon>Insecta</taxon>
        <taxon>Pterygota</taxon>
        <taxon>Neoptera</taxon>
        <taxon>Paraneoptera</taxon>
        <taxon>Hemiptera</taxon>
        <taxon>Heteroptera</taxon>
        <taxon>Panheteroptera</taxon>
        <taxon>Cimicomorpha</taxon>
        <taxon>Reduviidae</taxon>
        <taxon>Triatominae</taxon>
        <taxon>Rhodnius</taxon>
    </lineage>
</organism>
<feature type="compositionally biased region" description="Basic residues" evidence="1">
    <location>
        <begin position="73"/>
        <end position="86"/>
    </location>
</feature>
<dbReference type="EnsemblMetazoa" id="RPRC000602-RA">
    <property type="protein sequence ID" value="RPRC000602-PA"/>
    <property type="gene ID" value="RPRC000602"/>
</dbReference>
<evidence type="ECO:0000313" key="3">
    <source>
        <dbReference type="Proteomes" id="UP000015103"/>
    </source>
</evidence>
<feature type="region of interest" description="Disordered" evidence="1">
    <location>
        <begin position="192"/>
        <end position="270"/>
    </location>
</feature>
<reference evidence="2" key="1">
    <citation type="submission" date="2015-05" db="UniProtKB">
        <authorList>
            <consortium name="EnsemblMetazoa"/>
        </authorList>
    </citation>
    <scope>IDENTIFICATION</scope>
</reference>
<feature type="compositionally biased region" description="Basic residues" evidence="1">
    <location>
        <begin position="1142"/>
        <end position="1155"/>
    </location>
</feature>
<feature type="compositionally biased region" description="Low complexity" evidence="1">
    <location>
        <begin position="141"/>
        <end position="153"/>
    </location>
</feature>
<dbReference type="OMA" id="RECENSQ"/>
<proteinExistence type="predicted"/>
<feature type="compositionally biased region" description="Low complexity" evidence="1">
    <location>
        <begin position="60"/>
        <end position="72"/>
    </location>
</feature>
<dbReference type="Proteomes" id="UP000015103">
    <property type="component" value="Unassembled WGS sequence"/>
</dbReference>
<feature type="region of interest" description="Disordered" evidence="1">
    <location>
        <begin position="1097"/>
        <end position="1156"/>
    </location>
</feature>
<dbReference type="EMBL" id="ACPB03000313">
    <property type="status" value="NOT_ANNOTATED_CDS"/>
    <property type="molecule type" value="Genomic_DNA"/>
</dbReference>
<dbReference type="InParanoid" id="T1H9A0"/>
<feature type="compositionally biased region" description="Gly residues" evidence="1">
    <location>
        <begin position="1216"/>
        <end position="1228"/>
    </location>
</feature>
<evidence type="ECO:0000256" key="1">
    <source>
        <dbReference type="SAM" id="MobiDB-lite"/>
    </source>
</evidence>
<dbReference type="eggNOG" id="ENOG502RZQT">
    <property type="taxonomic scope" value="Eukaryota"/>
</dbReference>
<protein>
    <submittedName>
        <fullName evidence="2">Uncharacterized protein</fullName>
    </submittedName>
</protein>
<accession>T1H9A0</accession>
<feature type="compositionally biased region" description="Basic and acidic residues" evidence="1">
    <location>
        <begin position="244"/>
        <end position="255"/>
    </location>
</feature>
<feature type="compositionally biased region" description="Low complexity" evidence="1">
    <location>
        <begin position="1189"/>
        <end position="1215"/>
    </location>
</feature>
<keyword evidence="3" id="KW-1185">Reference proteome</keyword>
<feature type="compositionally biased region" description="Low complexity" evidence="1">
    <location>
        <begin position="1229"/>
        <end position="1241"/>
    </location>
</feature>
<feature type="compositionally biased region" description="Low complexity" evidence="1">
    <location>
        <begin position="1116"/>
        <end position="1127"/>
    </location>
</feature>
<dbReference type="HOGENOM" id="CLU_259618_0_0_1"/>
<evidence type="ECO:0000313" key="2">
    <source>
        <dbReference type="EnsemblMetazoa" id="RPRC000602-PA"/>
    </source>
</evidence>